<feature type="coiled-coil region" evidence="2">
    <location>
        <begin position="124"/>
        <end position="158"/>
    </location>
</feature>
<sequence length="423" mass="43538">MGRKSGRLGSVFGGALLGVVALAGMGFAQTAPDAQQTTAAPQTTPETKAEAAAELPTVTVDPARLAEVQERVPLSGSLVARQEVMIFPRVSGYAVTALLADIGDHVEIGQKLAQLQDQTLAAQLKQADAEYVRTEAGVKQAESQIVSAEASLTEAATALDRSRRLRASGSSSQASLEQAIAAEAAARANAASAHDGLSVARGSLAQAEASRDIARLNLDYTQITTPVAGVVATRNAELGALSGSSADPMFTIIANDEVELAAEVLETSIPRLQPGVPVIARISGVGEVTGKLRLLPASVDATTRLGTVRVALDPDPRLRPGLFASGDIVVAQDEQLTVPTSAVLISETGEVVQVVTGDTIELRPVKAGAIWDGRRAILEGLKPGEVVVARAGAFFRSGDRIRAVPLEPGSGSEVGSDKTGTAP</sequence>
<dbReference type="PANTHER" id="PTHR30469">
    <property type="entry name" value="MULTIDRUG RESISTANCE PROTEIN MDTA"/>
    <property type="match status" value="1"/>
</dbReference>
<evidence type="ECO:0000313" key="5">
    <source>
        <dbReference type="Proteomes" id="UP000015480"/>
    </source>
</evidence>
<dbReference type="STRING" id="1367847.JCM7686_1050"/>
<dbReference type="PANTHER" id="PTHR30469:SF15">
    <property type="entry name" value="HLYD FAMILY OF SECRETION PROTEINS"/>
    <property type="match status" value="1"/>
</dbReference>
<name>S5XLQ8_PARAH</name>
<evidence type="ECO:0000259" key="3">
    <source>
        <dbReference type="Pfam" id="PF25954"/>
    </source>
</evidence>
<dbReference type="HOGENOM" id="CLU_018816_1_3_5"/>
<dbReference type="Pfam" id="PF25954">
    <property type="entry name" value="Beta-barrel_RND_2"/>
    <property type="match status" value="1"/>
</dbReference>
<accession>S5XLQ8</accession>
<feature type="domain" description="CusB-like beta-barrel" evidence="3">
    <location>
        <begin position="260"/>
        <end position="326"/>
    </location>
</feature>
<reference evidence="4 5" key="1">
    <citation type="journal article" date="2014" name="BMC Genomics">
        <title>Architecture and functions of a multipartite genome of the methylotrophic bacterium Paracoccus aminophilus JCM 7686, containing primary and secondary chromids.</title>
        <authorList>
            <person name="Dziewit L."/>
            <person name="Czarnecki J."/>
            <person name="Wibberg D."/>
            <person name="Radlinska M."/>
            <person name="Mrozek P."/>
            <person name="Szymczak M."/>
            <person name="Schluter A."/>
            <person name="Puhler A."/>
            <person name="Bartosik D."/>
        </authorList>
    </citation>
    <scope>NUCLEOTIDE SEQUENCE [LARGE SCALE GENOMIC DNA]</scope>
    <source>
        <strain evidence="4">JCM 7686</strain>
    </source>
</reference>
<dbReference type="NCBIfam" id="TIGR01730">
    <property type="entry name" value="RND_mfp"/>
    <property type="match status" value="1"/>
</dbReference>
<dbReference type="SUPFAM" id="SSF111369">
    <property type="entry name" value="HlyD-like secretion proteins"/>
    <property type="match status" value="1"/>
</dbReference>
<dbReference type="Gene3D" id="2.40.30.170">
    <property type="match status" value="1"/>
</dbReference>
<dbReference type="AlphaFoldDB" id="S5XLQ8"/>
<dbReference type="Gene3D" id="2.40.420.20">
    <property type="match status" value="1"/>
</dbReference>
<gene>
    <name evidence="4" type="ORF">JCM7686_1050</name>
</gene>
<dbReference type="InterPro" id="IPR006143">
    <property type="entry name" value="RND_pump_MFP"/>
</dbReference>
<dbReference type="Proteomes" id="UP000015480">
    <property type="component" value="Chromosome"/>
</dbReference>
<dbReference type="GO" id="GO:1990281">
    <property type="term" value="C:efflux pump complex"/>
    <property type="evidence" value="ECO:0007669"/>
    <property type="project" value="TreeGrafter"/>
</dbReference>
<dbReference type="PATRIC" id="fig|1367847.3.peg.1013"/>
<dbReference type="KEGG" id="pami:JCM7686_1050"/>
<comment type="similarity">
    <text evidence="1">Belongs to the membrane fusion protein (MFP) (TC 8.A.1) family.</text>
</comment>
<dbReference type="RefSeq" id="WP_020949797.1">
    <property type="nucleotide sequence ID" value="NC_022041.1"/>
</dbReference>
<dbReference type="InterPro" id="IPR058792">
    <property type="entry name" value="Beta-barrel_RND_2"/>
</dbReference>
<organism evidence="4 5">
    <name type="scientific">Paracoccus aminophilus JCM 7686</name>
    <dbReference type="NCBI Taxonomy" id="1367847"/>
    <lineage>
        <taxon>Bacteria</taxon>
        <taxon>Pseudomonadati</taxon>
        <taxon>Pseudomonadota</taxon>
        <taxon>Alphaproteobacteria</taxon>
        <taxon>Rhodobacterales</taxon>
        <taxon>Paracoccaceae</taxon>
        <taxon>Paracoccus</taxon>
    </lineage>
</organism>
<evidence type="ECO:0000256" key="2">
    <source>
        <dbReference type="SAM" id="Coils"/>
    </source>
</evidence>
<evidence type="ECO:0000256" key="1">
    <source>
        <dbReference type="ARBA" id="ARBA00009477"/>
    </source>
</evidence>
<dbReference type="GO" id="GO:0015562">
    <property type="term" value="F:efflux transmembrane transporter activity"/>
    <property type="evidence" value="ECO:0007669"/>
    <property type="project" value="TreeGrafter"/>
</dbReference>
<dbReference type="Gene3D" id="1.10.287.470">
    <property type="entry name" value="Helix hairpin bin"/>
    <property type="match status" value="1"/>
</dbReference>
<protein>
    <submittedName>
        <fullName evidence="4">RND family efflux transporter MFP subunit</fullName>
    </submittedName>
</protein>
<dbReference type="eggNOG" id="COG0845">
    <property type="taxonomic scope" value="Bacteria"/>
</dbReference>
<keyword evidence="2" id="KW-0175">Coiled coil</keyword>
<dbReference type="Gene3D" id="2.40.50.100">
    <property type="match status" value="1"/>
</dbReference>
<evidence type="ECO:0000313" key="4">
    <source>
        <dbReference type="EMBL" id="AGT08159.1"/>
    </source>
</evidence>
<keyword evidence="5" id="KW-1185">Reference proteome</keyword>
<proteinExistence type="inferred from homology"/>
<dbReference type="EMBL" id="CP006650">
    <property type="protein sequence ID" value="AGT08159.1"/>
    <property type="molecule type" value="Genomic_DNA"/>
</dbReference>